<dbReference type="OrthoDB" id="5563016at2759"/>
<dbReference type="RefSeq" id="XP_031930390.1">
    <property type="nucleotide sequence ID" value="XM_032077526.1"/>
</dbReference>
<feature type="compositionally biased region" description="Low complexity" evidence="1">
    <location>
        <begin position="100"/>
        <end position="115"/>
    </location>
</feature>
<dbReference type="AlphaFoldDB" id="A0A5N7AE03"/>
<gene>
    <name evidence="2" type="ORF">BDV27DRAFT_76355</name>
</gene>
<organism evidence="2 3">
    <name type="scientific">Aspergillus caelatus</name>
    <dbReference type="NCBI Taxonomy" id="61420"/>
    <lineage>
        <taxon>Eukaryota</taxon>
        <taxon>Fungi</taxon>
        <taxon>Dikarya</taxon>
        <taxon>Ascomycota</taxon>
        <taxon>Pezizomycotina</taxon>
        <taxon>Eurotiomycetes</taxon>
        <taxon>Eurotiomycetidae</taxon>
        <taxon>Eurotiales</taxon>
        <taxon>Aspergillaceae</taxon>
        <taxon>Aspergillus</taxon>
        <taxon>Aspergillus subgen. Circumdati</taxon>
    </lineage>
</organism>
<evidence type="ECO:0008006" key="4">
    <source>
        <dbReference type="Google" id="ProtNLM"/>
    </source>
</evidence>
<evidence type="ECO:0000313" key="2">
    <source>
        <dbReference type="EMBL" id="KAE8367309.1"/>
    </source>
</evidence>
<keyword evidence="3" id="KW-1185">Reference proteome</keyword>
<feature type="region of interest" description="Disordered" evidence="1">
    <location>
        <begin position="72"/>
        <end position="277"/>
    </location>
</feature>
<reference evidence="2 3" key="1">
    <citation type="submission" date="2019-04" db="EMBL/GenBank/DDBJ databases">
        <title>Friends and foes A comparative genomics studyof 23 Aspergillus species from section Flavi.</title>
        <authorList>
            <consortium name="DOE Joint Genome Institute"/>
            <person name="Kjaerbolling I."/>
            <person name="Vesth T."/>
            <person name="Frisvad J.C."/>
            <person name="Nybo J.L."/>
            <person name="Theobald S."/>
            <person name="Kildgaard S."/>
            <person name="Isbrandt T."/>
            <person name="Kuo A."/>
            <person name="Sato A."/>
            <person name="Lyhne E.K."/>
            <person name="Kogle M.E."/>
            <person name="Wiebenga A."/>
            <person name="Kun R.S."/>
            <person name="Lubbers R.J."/>
            <person name="Makela M.R."/>
            <person name="Barry K."/>
            <person name="Chovatia M."/>
            <person name="Clum A."/>
            <person name="Daum C."/>
            <person name="Haridas S."/>
            <person name="He G."/>
            <person name="LaButti K."/>
            <person name="Lipzen A."/>
            <person name="Mondo S."/>
            <person name="Riley R."/>
            <person name="Salamov A."/>
            <person name="Simmons B.A."/>
            <person name="Magnuson J.K."/>
            <person name="Henrissat B."/>
            <person name="Mortensen U.H."/>
            <person name="Larsen T.O."/>
            <person name="Devries R.P."/>
            <person name="Grigoriev I.V."/>
            <person name="Machida M."/>
            <person name="Baker S.E."/>
            <person name="Andersen M.R."/>
        </authorList>
    </citation>
    <scope>NUCLEOTIDE SEQUENCE [LARGE SCALE GENOMIC DNA]</scope>
    <source>
        <strain evidence="2 3">CBS 763.97</strain>
    </source>
</reference>
<feature type="region of interest" description="Disordered" evidence="1">
    <location>
        <begin position="296"/>
        <end position="398"/>
    </location>
</feature>
<dbReference type="PANTHER" id="PTHR12751">
    <property type="entry name" value="PHOSPHATASE AND ACTIN REGULATOR PHACTR"/>
    <property type="match status" value="1"/>
</dbReference>
<dbReference type="Proteomes" id="UP000326268">
    <property type="component" value="Unassembled WGS sequence"/>
</dbReference>
<feature type="region of interest" description="Disordered" evidence="1">
    <location>
        <begin position="565"/>
        <end position="612"/>
    </location>
</feature>
<feature type="compositionally biased region" description="Polar residues" evidence="1">
    <location>
        <begin position="72"/>
        <end position="90"/>
    </location>
</feature>
<feature type="compositionally biased region" description="Polar residues" evidence="1">
    <location>
        <begin position="7"/>
        <end position="31"/>
    </location>
</feature>
<evidence type="ECO:0000313" key="3">
    <source>
        <dbReference type="Proteomes" id="UP000326268"/>
    </source>
</evidence>
<dbReference type="EMBL" id="ML737600">
    <property type="protein sequence ID" value="KAE8367309.1"/>
    <property type="molecule type" value="Genomic_DNA"/>
</dbReference>
<feature type="compositionally biased region" description="Basic and acidic residues" evidence="1">
    <location>
        <begin position="190"/>
        <end position="202"/>
    </location>
</feature>
<proteinExistence type="predicted"/>
<dbReference type="PANTHER" id="PTHR12751:SF18">
    <property type="entry name" value="PHOSPHATASE AND ACTIN REGULATOR 1"/>
    <property type="match status" value="1"/>
</dbReference>
<feature type="region of interest" description="Disordered" evidence="1">
    <location>
        <begin position="1"/>
        <end position="48"/>
    </location>
</feature>
<feature type="compositionally biased region" description="Polar residues" evidence="1">
    <location>
        <begin position="314"/>
        <end position="324"/>
    </location>
</feature>
<feature type="region of interest" description="Disordered" evidence="1">
    <location>
        <begin position="629"/>
        <end position="672"/>
    </location>
</feature>
<feature type="compositionally biased region" description="Low complexity" evidence="1">
    <location>
        <begin position="325"/>
        <end position="337"/>
    </location>
</feature>
<feature type="compositionally biased region" description="Polar residues" evidence="1">
    <location>
        <begin position="368"/>
        <end position="387"/>
    </location>
</feature>
<feature type="compositionally biased region" description="Low complexity" evidence="1">
    <location>
        <begin position="648"/>
        <end position="662"/>
    </location>
</feature>
<dbReference type="GO" id="GO:0030036">
    <property type="term" value="P:actin cytoskeleton organization"/>
    <property type="evidence" value="ECO:0007669"/>
    <property type="project" value="TreeGrafter"/>
</dbReference>
<sequence>MAALVQTIPQQSGTVSVLQTRPSSSSGAFTPSQSSQQQNSRNSTMSWNSYNTVGGSGSYRVGHQVVAPYAFTSTPNLSNSTNMSNRQSWSPHLRPEHRTSSAPSAPQLSPSPAYAGVNSRFANHPAAGSVSTSSSNSSVQSYMSKDDTAIPSRQPRGGEPPLRPLSTINLPSPPSPNFMNISSPTVARPSPDRYRRGTRRPDGAGASQPAVTPANAPVSGRLPPTTDDHLSQSSTASGSKGPAQDTSRKPGHNRAPSADDSSRTEKQPELAKRYRRRSWGNMDNAGLINLQLHLPSSSPIPTTGGHDYFDPSHRPNSAQSNRDASGSNHSPNSSTSSVRDTGHTESAASSSNKVVAKPEDTKRATKPSPLSQPVTQDATPGNATTTKPESKEKRVPTESIATQRLAEITNNDFKRPGKSRLRRAFSFGSASELLKASAAQSSANKREAIAAEKARRELLKQELGPEQAAIAEQQEASGLGESIYSHHQGRFFNSSTDNLSVSSTASSASIMLRKMGKGMKRSTRSLVGLFRPKSIVSTASNDGVIVEPMAPQLSVVNVEAERKGVAANPDPQDVPRGGTVFPKVEPKSQSPSAAEDSAADNSQMRKSIVGGDRERAEVLAAVRKGILKKTSEAANSTPNKQAERHLTTSRSDSPHSSAPSTPEDQTRSDNRRSDAVRIAGEDDFLPEGRFLDSKGASIAPAAPKSLVFSPRIQFHDTWPSGEYDRRGDIATCNRLTPLLAQQIKEELNNFKMEMEVHETSKIYTHFL</sequence>
<name>A0A5N7AE03_9EURO</name>
<feature type="compositionally biased region" description="Low complexity" evidence="1">
    <location>
        <begin position="32"/>
        <end position="43"/>
    </location>
</feature>
<feature type="compositionally biased region" description="Low complexity" evidence="1">
    <location>
        <begin position="129"/>
        <end position="143"/>
    </location>
</feature>
<evidence type="ECO:0000256" key="1">
    <source>
        <dbReference type="SAM" id="MobiDB-lite"/>
    </source>
</evidence>
<accession>A0A5N7AE03</accession>
<dbReference type="GO" id="GO:0003779">
    <property type="term" value="F:actin binding"/>
    <property type="evidence" value="ECO:0007669"/>
    <property type="project" value="TreeGrafter"/>
</dbReference>
<protein>
    <recommendedName>
        <fullName evidence="4">Protein BNI4</fullName>
    </recommendedName>
</protein>
<dbReference type="GeneID" id="43661972"/>
<feature type="compositionally biased region" description="Basic and acidic residues" evidence="1">
    <location>
        <begin position="260"/>
        <end position="272"/>
    </location>
</feature>